<protein>
    <submittedName>
        <fullName evidence="5">Uncharacterized protein</fullName>
    </submittedName>
</protein>
<keyword evidence="4" id="KW-0472">Membrane</keyword>
<comment type="similarity">
    <text evidence="2 3">Belongs to the RNase T2 family.</text>
</comment>
<keyword evidence="4" id="KW-1133">Transmembrane helix</keyword>
<dbReference type="GO" id="GO:0033897">
    <property type="term" value="F:ribonuclease T2 activity"/>
    <property type="evidence" value="ECO:0007669"/>
    <property type="project" value="InterPro"/>
</dbReference>
<sequence length="353" mass="39997">MQVRAASAAAESRSCGAEAAAQKLRLSLLGFWASSACSRGRRSERQLQRHGESPRSHAVLNDNPLERFFTRTSRNSWNVSEHLGRMRCPVLVALSPALLLILLLPLVAMETQGEDFKDGCRGAALQDGEHDCTWSCLIFTLQWPGGFCASLFNESLCRIPDSVTNWTIHGLWPQRVHRCCGCWPMFHSDVQELEEELAEYWPSLLRTRSRFQFWKEEWSKHGACAACVEGFNSPQKYFQISLKLRQSFQIQRILEDAGITPSCERRYKVAEVQSVLTPHVGDQYEIQCVTDRRDRQVWFQVKITMSRDLTLGCPHSEAGSGPGSGPSPGHPCPTEVPFFYFPINHQQPERPCD</sequence>
<dbReference type="InterPro" id="IPR036430">
    <property type="entry name" value="RNase_T2-like_sf"/>
</dbReference>
<evidence type="ECO:0000313" key="5">
    <source>
        <dbReference type="EMBL" id="RVE65241.1"/>
    </source>
</evidence>
<reference evidence="5 6" key="2">
    <citation type="submission" date="2019-01" db="EMBL/GenBank/DDBJ databases">
        <title>A chromosome length genome reference of the Java medaka (oryzias javanicus).</title>
        <authorList>
            <person name="Herpin A."/>
            <person name="Takehana Y."/>
            <person name="Naruse K."/>
            <person name="Ansai S."/>
            <person name="Kawaguchi M."/>
        </authorList>
    </citation>
    <scope>NUCLEOTIDE SEQUENCE [LARGE SCALE GENOMIC DNA]</scope>
    <source>
        <strain evidence="5">RS831</strain>
        <tissue evidence="5">Whole body</tissue>
    </source>
</reference>
<keyword evidence="6" id="KW-1185">Reference proteome</keyword>
<dbReference type="PANTHER" id="PTHR11240:SF85">
    <property type="entry name" value="RIBONUCLEASE T2"/>
    <property type="match status" value="1"/>
</dbReference>
<gene>
    <name evidence="5" type="ORF">OJAV_G00134370</name>
</gene>
<evidence type="ECO:0000313" key="6">
    <source>
        <dbReference type="Proteomes" id="UP000283210"/>
    </source>
</evidence>
<feature type="transmembrane region" description="Helical" evidence="4">
    <location>
        <begin position="90"/>
        <end position="108"/>
    </location>
</feature>
<dbReference type="Gene3D" id="3.90.730.10">
    <property type="entry name" value="Ribonuclease T2-like"/>
    <property type="match status" value="1"/>
</dbReference>
<dbReference type="GO" id="GO:0043202">
    <property type="term" value="C:lysosomal lumen"/>
    <property type="evidence" value="ECO:0007669"/>
    <property type="project" value="UniProtKB-SubCell"/>
</dbReference>
<dbReference type="OrthoDB" id="435754at2759"/>
<dbReference type="PROSITE" id="PS00530">
    <property type="entry name" value="RNASE_T2_1"/>
    <property type="match status" value="1"/>
</dbReference>
<accession>A0A3S2P2R0</accession>
<organism evidence="5 6">
    <name type="scientific">Oryzias javanicus</name>
    <name type="common">Javanese ricefish</name>
    <name type="synonym">Aplocheilus javanicus</name>
    <dbReference type="NCBI Taxonomy" id="123683"/>
    <lineage>
        <taxon>Eukaryota</taxon>
        <taxon>Metazoa</taxon>
        <taxon>Chordata</taxon>
        <taxon>Craniata</taxon>
        <taxon>Vertebrata</taxon>
        <taxon>Euteleostomi</taxon>
        <taxon>Actinopterygii</taxon>
        <taxon>Neopterygii</taxon>
        <taxon>Teleostei</taxon>
        <taxon>Neoteleostei</taxon>
        <taxon>Acanthomorphata</taxon>
        <taxon>Ovalentaria</taxon>
        <taxon>Atherinomorphae</taxon>
        <taxon>Beloniformes</taxon>
        <taxon>Adrianichthyidae</taxon>
        <taxon>Oryziinae</taxon>
        <taxon>Oryzias</taxon>
    </lineage>
</organism>
<evidence type="ECO:0000256" key="4">
    <source>
        <dbReference type="SAM" id="Phobius"/>
    </source>
</evidence>
<dbReference type="GO" id="GO:0005576">
    <property type="term" value="C:extracellular region"/>
    <property type="evidence" value="ECO:0007669"/>
    <property type="project" value="TreeGrafter"/>
</dbReference>
<dbReference type="PANTHER" id="PTHR11240">
    <property type="entry name" value="RIBONUCLEASE T2"/>
    <property type="match status" value="1"/>
</dbReference>
<proteinExistence type="inferred from homology"/>
<evidence type="ECO:0000256" key="3">
    <source>
        <dbReference type="RuleBase" id="RU004328"/>
    </source>
</evidence>
<dbReference type="GO" id="GO:0003723">
    <property type="term" value="F:RNA binding"/>
    <property type="evidence" value="ECO:0007669"/>
    <property type="project" value="InterPro"/>
</dbReference>
<dbReference type="InterPro" id="IPR018188">
    <property type="entry name" value="RNase_T2_His_AS_1"/>
</dbReference>
<name>A0A3S2P2R0_ORYJA</name>
<dbReference type="GO" id="GO:0006401">
    <property type="term" value="P:RNA catabolic process"/>
    <property type="evidence" value="ECO:0007669"/>
    <property type="project" value="TreeGrafter"/>
</dbReference>
<dbReference type="SUPFAM" id="SSF55895">
    <property type="entry name" value="Ribonuclease Rh-like"/>
    <property type="match status" value="1"/>
</dbReference>
<dbReference type="Pfam" id="PF00445">
    <property type="entry name" value="Ribonuclease_T2"/>
    <property type="match status" value="1"/>
</dbReference>
<evidence type="ECO:0000256" key="2">
    <source>
        <dbReference type="ARBA" id="ARBA00007469"/>
    </source>
</evidence>
<dbReference type="EMBL" id="CM012449">
    <property type="protein sequence ID" value="RVE65241.1"/>
    <property type="molecule type" value="Genomic_DNA"/>
</dbReference>
<comment type="subcellular location">
    <subcellularLocation>
        <location evidence="1">Lysosome lumen</location>
    </subcellularLocation>
</comment>
<dbReference type="Proteomes" id="UP000283210">
    <property type="component" value="Chromosome 13"/>
</dbReference>
<keyword evidence="4" id="KW-0812">Transmembrane</keyword>
<dbReference type="AlphaFoldDB" id="A0A3S2P2R0"/>
<dbReference type="InterPro" id="IPR001568">
    <property type="entry name" value="RNase_T2-like"/>
</dbReference>
<reference evidence="5 6" key="1">
    <citation type="submission" date="2018-11" db="EMBL/GenBank/DDBJ databases">
        <authorList>
            <person name="Lopez-Roques C."/>
            <person name="Donnadieu C."/>
            <person name="Bouchez O."/>
            <person name="Klopp C."/>
            <person name="Cabau C."/>
            <person name="Zahm M."/>
        </authorList>
    </citation>
    <scope>NUCLEOTIDE SEQUENCE [LARGE SCALE GENOMIC DNA]</scope>
    <source>
        <strain evidence="5">RS831</strain>
        <tissue evidence="5">Whole body</tissue>
    </source>
</reference>
<evidence type="ECO:0000256" key="1">
    <source>
        <dbReference type="ARBA" id="ARBA00004227"/>
    </source>
</evidence>